<accession>A0AAD3UJH4</accession>
<dbReference type="SUPFAM" id="SSF55729">
    <property type="entry name" value="Acyl-CoA N-acyltransferases (Nat)"/>
    <property type="match status" value="1"/>
</dbReference>
<dbReference type="Pfam" id="PF00583">
    <property type="entry name" value="Acetyltransf_1"/>
    <property type="match status" value="1"/>
</dbReference>
<comment type="caution">
    <text evidence="2">The sequence shown here is derived from an EMBL/GenBank/DDBJ whole genome shotgun (WGS) entry which is preliminary data.</text>
</comment>
<reference evidence="2" key="1">
    <citation type="journal article" date="2018" name="Genome Biol.">
        <title>SKESA: strategic k-mer extension for scrupulous assemblies.</title>
        <authorList>
            <person name="Souvorov A."/>
            <person name="Agarwala R."/>
            <person name="Lipman D.J."/>
        </authorList>
    </citation>
    <scope>NUCLEOTIDE SEQUENCE</scope>
    <source>
        <strain evidence="2">AUSMDU00005748</strain>
    </source>
</reference>
<dbReference type="EMBL" id="DACXIC010000011">
    <property type="protein sequence ID" value="HAU4356977.1"/>
    <property type="molecule type" value="Genomic_DNA"/>
</dbReference>
<proteinExistence type="predicted"/>
<dbReference type="AlphaFoldDB" id="A0AAD3UJH4"/>
<reference evidence="2" key="2">
    <citation type="submission" date="2019-09" db="EMBL/GenBank/DDBJ databases">
        <authorList>
            <consortium name="NCBI Pathogen Detection Project"/>
        </authorList>
    </citation>
    <scope>NUCLEOTIDE SEQUENCE</scope>
    <source>
        <strain evidence="2">AUSMDU00005748</strain>
    </source>
</reference>
<gene>
    <name evidence="2" type="ORF">F6W21_11625</name>
</gene>
<dbReference type="Proteomes" id="UP000868497">
    <property type="component" value="Unassembled WGS sequence"/>
</dbReference>
<dbReference type="GO" id="GO:0016747">
    <property type="term" value="F:acyltransferase activity, transferring groups other than amino-acyl groups"/>
    <property type="evidence" value="ECO:0007669"/>
    <property type="project" value="InterPro"/>
</dbReference>
<dbReference type="GeneID" id="93287032"/>
<sequence length="199" mass="22430">MLISQRVTSTDSAYFPALDALYGRAFPWHEQREAEAKQQALDNPHYVLEAWFDDGLFIGLSGCWRFADYSYIEHLAIDDTLRSRGYGKRLLAEILQLAPLTILEIDPLTSEIAHKRLRFYETMGFCANPWAHRHPTYHQGIADHELIVLSYPQPIDETRYQRFARDLRLVVMAQAGAIEVLSPGQGVPGAASGKIPGCG</sequence>
<dbReference type="Gene3D" id="3.40.630.30">
    <property type="match status" value="1"/>
</dbReference>
<organism evidence="2 3">
    <name type="scientific">Klebsiella oxytoca</name>
    <dbReference type="NCBI Taxonomy" id="571"/>
    <lineage>
        <taxon>Bacteria</taxon>
        <taxon>Pseudomonadati</taxon>
        <taxon>Pseudomonadota</taxon>
        <taxon>Gammaproteobacteria</taxon>
        <taxon>Enterobacterales</taxon>
        <taxon>Enterobacteriaceae</taxon>
        <taxon>Klebsiella/Raoultella group</taxon>
        <taxon>Klebsiella</taxon>
    </lineage>
</organism>
<evidence type="ECO:0000313" key="3">
    <source>
        <dbReference type="Proteomes" id="UP000868497"/>
    </source>
</evidence>
<dbReference type="CDD" id="cd04301">
    <property type="entry name" value="NAT_SF"/>
    <property type="match status" value="1"/>
</dbReference>
<dbReference type="InterPro" id="IPR000182">
    <property type="entry name" value="GNAT_dom"/>
</dbReference>
<evidence type="ECO:0000259" key="1">
    <source>
        <dbReference type="PROSITE" id="PS51186"/>
    </source>
</evidence>
<dbReference type="RefSeq" id="WP_004109002.1">
    <property type="nucleotide sequence ID" value="NZ_CAAHFW010000112.1"/>
</dbReference>
<dbReference type="PROSITE" id="PS51186">
    <property type="entry name" value="GNAT"/>
    <property type="match status" value="1"/>
</dbReference>
<feature type="domain" description="N-acetyltransferase" evidence="1">
    <location>
        <begin position="5"/>
        <end position="156"/>
    </location>
</feature>
<protein>
    <submittedName>
        <fullName evidence="2">GNAT family N-acetyltransferase</fullName>
    </submittedName>
</protein>
<evidence type="ECO:0000313" key="2">
    <source>
        <dbReference type="EMBL" id="HAU4356977.1"/>
    </source>
</evidence>
<dbReference type="InterPro" id="IPR016181">
    <property type="entry name" value="Acyl_CoA_acyltransferase"/>
</dbReference>
<name>A0AAD3UJH4_KLEOX</name>